<dbReference type="STRING" id="1277257.G293_03120"/>
<name>A0A0G3I909_LIBAF</name>
<dbReference type="Gene3D" id="3.40.140.20">
    <property type="match status" value="2"/>
</dbReference>
<comment type="pathway">
    <text evidence="2 10">Purine metabolism; IMP biosynthesis via de novo pathway; 5-formamido-1-(5-phospho-D-ribosyl)imidazole-4-carboxamide from 5-amino-1-(5-phospho-D-ribosyl)imidazole-4-carboxamide (10-formyl THF route): step 1/1.</text>
</comment>
<evidence type="ECO:0000313" key="12">
    <source>
        <dbReference type="EMBL" id="AKK20252.1"/>
    </source>
</evidence>
<comment type="similarity">
    <text evidence="3 10">Belongs to the PurH family.</text>
</comment>
<dbReference type="Gene3D" id="3.40.50.1380">
    <property type="entry name" value="Methylglyoxal synthase-like domain"/>
    <property type="match status" value="1"/>
</dbReference>
<evidence type="ECO:0000256" key="8">
    <source>
        <dbReference type="ARBA" id="ARBA00050488"/>
    </source>
</evidence>
<evidence type="ECO:0000256" key="4">
    <source>
        <dbReference type="ARBA" id="ARBA00022679"/>
    </source>
</evidence>
<protein>
    <recommendedName>
        <fullName evidence="10">Bifunctional purine biosynthesis protein PurH</fullName>
    </recommendedName>
    <domain>
        <recommendedName>
            <fullName evidence="10">Phosphoribosylaminoimidazolecarboxamide formyltransferase</fullName>
            <ecNumber evidence="10">2.1.2.3</ecNumber>
        </recommendedName>
        <alternativeName>
            <fullName evidence="10">AICAR transformylase</fullName>
        </alternativeName>
    </domain>
    <domain>
        <recommendedName>
            <fullName evidence="10">IMP cyclohydrolase</fullName>
            <ecNumber evidence="10">3.5.4.10</ecNumber>
        </recommendedName>
        <alternativeName>
            <fullName evidence="10">ATIC</fullName>
        </alternativeName>
        <alternativeName>
            <fullName evidence="10">IMP synthase</fullName>
        </alternativeName>
        <alternativeName>
            <fullName evidence="10">Inosinicase</fullName>
        </alternativeName>
    </domain>
</protein>
<dbReference type="HAMAP" id="MF_00139">
    <property type="entry name" value="PurH"/>
    <property type="match status" value="1"/>
</dbReference>
<dbReference type="SMART" id="SM00798">
    <property type="entry name" value="AICARFT_IMPCHas"/>
    <property type="match status" value="1"/>
</dbReference>
<dbReference type="FunFam" id="3.40.140.20:FF:000001">
    <property type="entry name" value="Bifunctional purine biosynthesis protein PurH"/>
    <property type="match status" value="1"/>
</dbReference>
<comment type="pathway">
    <text evidence="1 10">Purine metabolism; IMP biosynthesis via de novo pathway; IMP from 5-formamido-1-(5-phospho-D-ribosyl)imidazole-4-carboxamide: step 1/1.</text>
</comment>
<comment type="catalytic activity">
    <reaction evidence="8 10">
        <text>(6R)-10-formyltetrahydrofolate + 5-amino-1-(5-phospho-beta-D-ribosyl)imidazole-4-carboxamide = 5-formamido-1-(5-phospho-D-ribosyl)imidazole-4-carboxamide + (6S)-5,6,7,8-tetrahydrofolate</text>
        <dbReference type="Rhea" id="RHEA:22192"/>
        <dbReference type="ChEBI" id="CHEBI:57453"/>
        <dbReference type="ChEBI" id="CHEBI:58467"/>
        <dbReference type="ChEBI" id="CHEBI:58475"/>
        <dbReference type="ChEBI" id="CHEBI:195366"/>
        <dbReference type="EC" id="2.1.2.3"/>
    </reaction>
</comment>
<dbReference type="CDD" id="cd01421">
    <property type="entry name" value="IMPCH"/>
    <property type="match status" value="1"/>
</dbReference>
<dbReference type="SUPFAM" id="SSF53927">
    <property type="entry name" value="Cytidine deaminase-like"/>
    <property type="match status" value="1"/>
</dbReference>
<dbReference type="UniPathway" id="UPA00074">
    <property type="reaction ID" value="UER00133"/>
</dbReference>
<evidence type="ECO:0000256" key="2">
    <source>
        <dbReference type="ARBA" id="ARBA00004954"/>
    </source>
</evidence>
<dbReference type="PROSITE" id="PS51855">
    <property type="entry name" value="MGS"/>
    <property type="match status" value="1"/>
</dbReference>
<evidence type="ECO:0000256" key="1">
    <source>
        <dbReference type="ARBA" id="ARBA00004844"/>
    </source>
</evidence>
<reference evidence="12 13" key="1">
    <citation type="journal article" date="2015" name="Genome Announc.">
        <title>Complete Genome Sequence of 'Candidatus Liberibacter africanus,' a Bacterium Associated with Citrus Huanglongbing.</title>
        <authorList>
            <person name="Lin H."/>
            <person name="Pietersen G."/>
            <person name="Han C."/>
            <person name="Read D.A."/>
            <person name="Lou B."/>
            <person name="Gupta G."/>
            <person name="Civerolo E.L."/>
        </authorList>
    </citation>
    <scope>NUCLEOTIDE SEQUENCE [LARGE SCALE GENOMIC DNA]</scope>
    <source>
        <strain evidence="12 13">PTSAPSY</strain>
    </source>
</reference>
<evidence type="ECO:0000256" key="7">
    <source>
        <dbReference type="ARBA" id="ARBA00023268"/>
    </source>
</evidence>
<evidence type="ECO:0000256" key="5">
    <source>
        <dbReference type="ARBA" id="ARBA00022755"/>
    </source>
</evidence>
<organism evidence="12 13">
    <name type="scientific">Candidatus Liberibacter africanus PTSAPSY</name>
    <dbReference type="NCBI Taxonomy" id="1277257"/>
    <lineage>
        <taxon>Bacteria</taxon>
        <taxon>Pseudomonadati</taxon>
        <taxon>Pseudomonadota</taxon>
        <taxon>Alphaproteobacteria</taxon>
        <taxon>Hyphomicrobiales</taxon>
        <taxon>Rhizobiaceae</taxon>
        <taxon>Liberibacter</taxon>
    </lineage>
</organism>
<keyword evidence="5 10" id="KW-0658">Purine biosynthesis</keyword>
<dbReference type="AlphaFoldDB" id="A0A0G3I909"/>
<comment type="domain">
    <text evidence="10">The IMP cyclohydrolase activity resides in the N-terminal region.</text>
</comment>
<proteinExistence type="inferred from homology"/>
<dbReference type="PIRSF" id="PIRSF000414">
    <property type="entry name" value="AICARFT_IMPCHas"/>
    <property type="match status" value="1"/>
</dbReference>
<dbReference type="NCBIfam" id="NF002049">
    <property type="entry name" value="PRK00881.1"/>
    <property type="match status" value="1"/>
</dbReference>
<dbReference type="FunFam" id="3.40.50.1380:FF:000001">
    <property type="entry name" value="Bifunctional purine biosynthesis protein PurH"/>
    <property type="match status" value="1"/>
</dbReference>
<feature type="domain" description="MGS-like" evidence="11">
    <location>
        <begin position="21"/>
        <end position="171"/>
    </location>
</feature>
<evidence type="ECO:0000256" key="9">
    <source>
        <dbReference type="ARBA" id="ARBA00050687"/>
    </source>
</evidence>
<dbReference type="InterPro" id="IPR002695">
    <property type="entry name" value="PurH-like"/>
</dbReference>
<dbReference type="PANTHER" id="PTHR11692">
    <property type="entry name" value="BIFUNCTIONAL PURINE BIOSYNTHESIS PROTEIN PURH"/>
    <property type="match status" value="1"/>
</dbReference>
<accession>A0A0G3I909</accession>
<dbReference type="InterPro" id="IPR016193">
    <property type="entry name" value="Cytidine_deaminase-like"/>
</dbReference>
<evidence type="ECO:0000256" key="6">
    <source>
        <dbReference type="ARBA" id="ARBA00022801"/>
    </source>
</evidence>
<evidence type="ECO:0000313" key="13">
    <source>
        <dbReference type="Proteomes" id="UP000035503"/>
    </source>
</evidence>
<keyword evidence="13" id="KW-1185">Reference proteome</keyword>
<dbReference type="PATRIC" id="fig|1277257.4.peg.669"/>
<keyword evidence="4 10" id="KW-0808">Transferase</keyword>
<dbReference type="EMBL" id="CP004021">
    <property type="protein sequence ID" value="AKK20252.1"/>
    <property type="molecule type" value="Genomic_DNA"/>
</dbReference>
<keyword evidence="6 10" id="KW-0378">Hydrolase</keyword>
<dbReference type="KEGG" id="lau:G293_03120"/>
<evidence type="ECO:0000259" key="11">
    <source>
        <dbReference type="PROSITE" id="PS51855"/>
    </source>
</evidence>
<dbReference type="InterPro" id="IPR036914">
    <property type="entry name" value="MGS-like_dom_sf"/>
</dbReference>
<dbReference type="EC" id="2.1.2.3" evidence="10"/>
<dbReference type="Pfam" id="PF01808">
    <property type="entry name" value="AICARFT_IMPCHas"/>
    <property type="match status" value="1"/>
</dbReference>
<dbReference type="SMART" id="SM00851">
    <property type="entry name" value="MGS"/>
    <property type="match status" value="1"/>
</dbReference>
<dbReference type="GO" id="GO:0003937">
    <property type="term" value="F:IMP cyclohydrolase activity"/>
    <property type="evidence" value="ECO:0007669"/>
    <property type="project" value="UniProtKB-UniRule"/>
</dbReference>
<comment type="catalytic activity">
    <reaction evidence="9 10">
        <text>IMP + H2O = 5-formamido-1-(5-phospho-D-ribosyl)imidazole-4-carboxamide</text>
        <dbReference type="Rhea" id="RHEA:18445"/>
        <dbReference type="ChEBI" id="CHEBI:15377"/>
        <dbReference type="ChEBI" id="CHEBI:58053"/>
        <dbReference type="ChEBI" id="CHEBI:58467"/>
        <dbReference type="EC" id="3.5.4.10"/>
    </reaction>
</comment>
<dbReference type="InterPro" id="IPR011607">
    <property type="entry name" value="MGS-like_dom"/>
</dbReference>
<dbReference type="NCBIfam" id="TIGR00355">
    <property type="entry name" value="purH"/>
    <property type="match status" value="1"/>
</dbReference>
<dbReference type="EC" id="3.5.4.10" evidence="10"/>
<evidence type="ECO:0000256" key="3">
    <source>
        <dbReference type="ARBA" id="ARBA00007667"/>
    </source>
</evidence>
<dbReference type="SUPFAM" id="SSF52335">
    <property type="entry name" value="Methylglyoxal synthase-like"/>
    <property type="match status" value="1"/>
</dbReference>
<dbReference type="Proteomes" id="UP000035503">
    <property type="component" value="Chromosome"/>
</dbReference>
<dbReference type="PANTHER" id="PTHR11692:SF0">
    <property type="entry name" value="BIFUNCTIONAL PURINE BIOSYNTHESIS PROTEIN ATIC"/>
    <property type="match status" value="1"/>
</dbReference>
<keyword evidence="7 10" id="KW-0511">Multifunctional enzyme</keyword>
<sequence length="549" mass="60273">MVFLKFLYQIGDEMDCSHRKDSCPDEVSVKTALISVHNKTGIVEFARRLLSWGIRIISTGGTCQLLEEANIPVVNVADVTKFPEIMGGRVKTLHPKIYGGILGVRDNPQHMMDMRDHGMGAIDLVVANLYPFEESCYKKDDYCAIVENIDIGGPSMIRAAAKNHDYVTVLTNPRDYSLFLDEMDSNNGKVLRGFRKKMAQQAFSRTASYDTAICQWLSNSDDEVFPDYLNITAVKKQEMRYGENPHQKAALYSTGEQTCGIVGAQLVQGKQLSYNNINDLDAAFELVSEFNSQDCAACVIVKHMNPCGVAISDTLVEAYRQALACDTTSAYGGIVAFNREVDQEVAREVIKIFTEAIIAPKISQEAGVVISEKPKMRFLKTSGLLDPYSGSVVLRKVAGGLLLQTRDNMMGDQELHVVTKRSPTDQELSDMKFAFKVVKHVKSNAVVYAKEGRTVGIGSGQTSRVDATRFAAIKAHNLSTQIGVQSVTRGSVIASEAFYPFPDGVLEAVKAGVTAIIQPGGSMRDSEVVAAADQHDIAMVFTGVRHFRH</sequence>
<dbReference type="GO" id="GO:0004643">
    <property type="term" value="F:phosphoribosylaminoimidazolecarboxamide formyltransferase activity"/>
    <property type="evidence" value="ECO:0007669"/>
    <property type="project" value="UniProtKB-UniRule"/>
</dbReference>
<dbReference type="Pfam" id="PF02142">
    <property type="entry name" value="MGS"/>
    <property type="match status" value="1"/>
</dbReference>
<dbReference type="GO" id="GO:0005829">
    <property type="term" value="C:cytosol"/>
    <property type="evidence" value="ECO:0007669"/>
    <property type="project" value="TreeGrafter"/>
</dbReference>
<evidence type="ECO:0000256" key="10">
    <source>
        <dbReference type="HAMAP-Rule" id="MF_00139"/>
    </source>
</evidence>
<dbReference type="InterPro" id="IPR024051">
    <property type="entry name" value="AICAR_Tfase_dup_dom_sf"/>
</dbReference>
<dbReference type="GO" id="GO:0006189">
    <property type="term" value="P:'de novo' IMP biosynthetic process"/>
    <property type="evidence" value="ECO:0007669"/>
    <property type="project" value="UniProtKB-UniRule"/>
</dbReference>
<gene>
    <name evidence="10" type="primary">purH</name>
    <name evidence="12" type="ORF">G293_03120</name>
</gene>